<dbReference type="GO" id="GO:0046872">
    <property type="term" value="F:metal ion binding"/>
    <property type="evidence" value="ECO:0007669"/>
    <property type="project" value="UniProtKB-KW"/>
</dbReference>
<dbReference type="Proteomes" id="UP001165740">
    <property type="component" value="Chromosome 10"/>
</dbReference>
<dbReference type="InterPro" id="IPR024079">
    <property type="entry name" value="MetalloPept_cat_dom_sf"/>
</dbReference>
<feature type="chain" id="PRO_5040749322" evidence="9">
    <location>
        <begin position="21"/>
        <end position="786"/>
    </location>
</feature>
<dbReference type="Gene3D" id="3.40.390.10">
    <property type="entry name" value="Collagenase (Catalytic Domain)"/>
    <property type="match status" value="1"/>
</dbReference>
<dbReference type="PROSITE" id="PS50215">
    <property type="entry name" value="ADAM_MEPRO"/>
    <property type="match status" value="1"/>
</dbReference>
<dbReference type="AlphaFoldDB" id="A0A9W3BPA1"/>
<organism evidence="11 12">
    <name type="scientific">Biomphalaria glabrata</name>
    <name type="common">Bloodfluke planorb</name>
    <name type="synonym">Freshwater snail</name>
    <dbReference type="NCBI Taxonomy" id="6526"/>
    <lineage>
        <taxon>Eukaryota</taxon>
        <taxon>Metazoa</taxon>
        <taxon>Spiralia</taxon>
        <taxon>Lophotrochozoa</taxon>
        <taxon>Mollusca</taxon>
        <taxon>Gastropoda</taxon>
        <taxon>Heterobranchia</taxon>
        <taxon>Euthyneura</taxon>
        <taxon>Panpulmonata</taxon>
        <taxon>Hygrophila</taxon>
        <taxon>Lymnaeoidea</taxon>
        <taxon>Planorbidae</taxon>
        <taxon>Biomphalaria</taxon>
    </lineage>
</organism>
<dbReference type="GO" id="GO:0004222">
    <property type="term" value="F:metalloendopeptidase activity"/>
    <property type="evidence" value="ECO:0007669"/>
    <property type="project" value="InterPro"/>
</dbReference>
<dbReference type="PANTHER" id="PTHR11905">
    <property type="entry name" value="ADAM A DISINTEGRIN AND METALLOPROTEASE DOMAIN"/>
    <property type="match status" value="1"/>
</dbReference>
<keyword evidence="4 8" id="KW-0862">Zinc</keyword>
<evidence type="ECO:0000256" key="4">
    <source>
        <dbReference type="ARBA" id="ARBA00022833"/>
    </source>
</evidence>
<feature type="domain" description="Peptidase M12B" evidence="10">
    <location>
        <begin position="204"/>
        <end position="441"/>
    </location>
</feature>
<dbReference type="RefSeq" id="XP_055901322.1">
    <property type="nucleotide sequence ID" value="XM_056045347.1"/>
</dbReference>
<feature type="binding site" evidence="8">
    <location>
        <position position="393"/>
    </location>
    <ligand>
        <name>Zn(2+)</name>
        <dbReference type="ChEBI" id="CHEBI:29105"/>
        <note>catalytic</note>
    </ligand>
</feature>
<feature type="binding site" evidence="8">
    <location>
        <position position="383"/>
    </location>
    <ligand>
        <name>Zn(2+)</name>
        <dbReference type="ChEBI" id="CHEBI:29105"/>
        <note>catalytic</note>
    </ligand>
</feature>
<keyword evidence="5" id="KW-0482">Metalloprotease</keyword>
<dbReference type="SUPFAM" id="SSF55486">
    <property type="entry name" value="Metalloproteases ('zincins'), catalytic domain"/>
    <property type="match status" value="1"/>
</dbReference>
<name>A0A9W3BPA1_BIOGL</name>
<feature type="signal peptide" evidence="9">
    <location>
        <begin position="1"/>
        <end position="20"/>
    </location>
</feature>
<protein>
    <submittedName>
        <fullName evidence="12">Uncharacterized protein LOC106050626 isoform X5</fullName>
    </submittedName>
</protein>
<keyword evidence="9" id="KW-0732">Signal</keyword>
<evidence type="ECO:0000256" key="2">
    <source>
        <dbReference type="ARBA" id="ARBA00022723"/>
    </source>
</evidence>
<dbReference type="Gene3D" id="3.40.1620.60">
    <property type="match status" value="1"/>
</dbReference>
<keyword evidence="6" id="KW-1015">Disulfide bond</keyword>
<evidence type="ECO:0000256" key="9">
    <source>
        <dbReference type="SAM" id="SignalP"/>
    </source>
</evidence>
<keyword evidence="2 8" id="KW-0479">Metal-binding</keyword>
<accession>A0A9W3BPA1</accession>
<keyword evidence="3" id="KW-0378">Hydrolase</keyword>
<feature type="binding site" evidence="8">
    <location>
        <position position="387"/>
    </location>
    <ligand>
        <name>Zn(2+)</name>
        <dbReference type="ChEBI" id="CHEBI:29105"/>
        <note>catalytic</note>
    </ligand>
</feature>
<dbReference type="Pfam" id="PF17771">
    <property type="entry name" value="ADAMTS_CR_2"/>
    <property type="match status" value="1"/>
</dbReference>
<comment type="caution">
    <text evidence="8">Lacks conserved residue(s) required for the propagation of feature annotation.</text>
</comment>
<reference evidence="12" key="1">
    <citation type="submission" date="2025-08" db="UniProtKB">
        <authorList>
            <consortium name="RefSeq"/>
        </authorList>
    </citation>
    <scope>IDENTIFICATION</scope>
</reference>
<feature type="active site" evidence="8">
    <location>
        <position position="384"/>
    </location>
</feature>
<evidence type="ECO:0000256" key="8">
    <source>
        <dbReference type="PROSITE-ProRule" id="PRU00276"/>
    </source>
</evidence>
<evidence type="ECO:0000313" key="11">
    <source>
        <dbReference type="Proteomes" id="UP001165740"/>
    </source>
</evidence>
<keyword evidence="7" id="KW-0325">Glycoprotein</keyword>
<dbReference type="InterPro" id="IPR041645">
    <property type="entry name" value="ADAMTS_CR_2"/>
</dbReference>
<sequence>MLRKFSLLQCITCLFGLSTAIVVNVDIQADDNKNELPTNIQVSFSMGSQSRTQLDLRLEPSYHLDFPIYTVSRNKTGHYITETLQVHNNKDVGIYVDLHRQSLFQVTRSKVNGTTFCIQTGQFQIDGHFYKILQSTREKRDTDDHSQYYDIEPINNLRLDKIDNIIASLHDTGRKDKEKFISRDVSKVKRLQSRTTRSLTVPTYYIDVAAFVDSTAFQKFLQHAGYNKTLTYLQMREYYAFLFSGVNLVYQGLGSTKFHLEVSLTRLVVFEKSSDFLLDHIGKQFRGFLWDSNRDSFPGTGTKVDADIVYRKFSVFLKRYTSHFNYDYAMFFIGSDLWINYFNLFGQDILGTTEATSFCRLNGSSAALIEEKRDYSNLLVAAHELGHSLSAEHDGTQNDCNTKGEKFLMTEVWSFDDSNTSLHLWQFSNCSRNYIESFITKLSHTSHGRNCLTKSLRVNSLYPEVSKRLLGQEIPPSKQCELRYGRNSFDCRTTISSDICRALYCYNPSNKKCTFGTTLSGTTCGSGKVCRQDKCVEDSTARQVNETCMFGDSQKSSSEQCNTSITAFNGYCYDSVTHRRCCQSCASVFMNISGCISDDVDVNCSVGHCHLQNASNSCCYTCRDVNVSGIMTTTSKPQLHTECRKDASRYCTTRLCLKETYRQACCYTCRHYSSKPTVSVLDCSMLSSDLVPFCDGIDCSLPIARMFCCFTCRPYNPYRRGSSPLTTSTTLKPTRPTTIADCWSGDIFYYCPVSACSNDVIRQHCCKTCRHYSPRTHRHFLKATKL</sequence>
<dbReference type="GeneID" id="106050626"/>
<keyword evidence="1" id="KW-0645">Protease</keyword>
<evidence type="ECO:0000313" key="12">
    <source>
        <dbReference type="RefSeq" id="XP_055901322.1"/>
    </source>
</evidence>
<keyword evidence="11" id="KW-1185">Reference proteome</keyword>
<dbReference type="InterPro" id="IPR001590">
    <property type="entry name" value="Peptidase_M12B"/>
</dbReference>
<evidence type="ECO:0000259" key="10">
    <source>
        <dbReference type="PROSITE" id="PS50215"/>
    </source>
</evidence>
<gene>
    <name evidence="12" type="primary">LOC106050626</name>
</gene>
<dbReference type="GO" id="GO:0006509">
    <property type="term" value="P:membrane protein ectodomain proteolysis"/>
    <property type="evidence" value="ECO:0007669"/>
    <property type="project" value="TreeGrafter"/>
</dbReference>
<evidence type="ECO:0000256" key="7">
    <source>
        <dbReference type="ARBA" id="ARBA00023180"/>
    </source>
</evidence>
<evidence type="ECO:0000256" key="3">
    <source>
        <dbReference type="ARBA" id="ARBA00022801"/>
    </source>
</evidence>
<dbReference type="PANTHER" id="PTHR11905:SF159">
    <property type="entry name" value="ADAM METALLOPROTEASE"/>
    <property type="match status" value="1"/>
</dbReference>
<evidence type="ECO:0000256" key="6">
    <source>
        <dbReference type="ARBA" id="ARBA00023157"/>
    </source>
</evidence>
<proteinExistence type="predicted"/>
<evidence type="ECO:0000256" key="1">
    <source>
        <dbReference type="ARBA" id="ARBA00022670"/>
    </source>
</evidence>
<evidence type="ECO:0000256" key="5">
    <source>
        <dbReference type="ARBA" id="ARBA00023049"/>
    </source>
</evidence>